<reference evidence="2" key="1">
    <citation type="submission" date="2021-04" db="EMBL/GenBank/DDBJ databases">
        <title>Genome based classification of Actinospica acidithermotolerans sp. nov., an actinobacterium isolated from an Indonesian hot spring.</title>
        <authorList>
            <person name="Kusuma A.B."/>
            <person name="Putra K.E."/>
            <person name="Nafisah S."/>
            <person name="Loh J."/>
            <person name="Nouioui I."/>
            <person name="Goodfellow M."/>
        </authorList>
    </citation>
    <scope>NUCLEOTIDE SEQUENCE</scope>
    <source>
        <strain evidence="2">CSCA 57</strain>
    </source>
</reference>
<proteinExistence type="predicted"/>
<feature type="non-terminal residue" evidence="2">
    <location>
        <position position="1"/>
    </location>
</feature>
<accession>A0A941IUB2</accession>
<evidence type="ECO:0000313" key="2">
    <source>
        <dbReference type="EMBL" id="MBR7837208.1"/>
    </source>
</evidence>
<comment type="caution">
    <text evidence="2">The sequence shown here is derived from an EMBL/GenBank/DDBJ whole genome shotgun (WGS) entry which is preliminary data.</text>
</comment>
<dbReference type="RefSeq" id="WP_212531676.1">
    <property type="nucleotide sequence ID" value="NZ_JAGSOG010000188.1"/>
</dbReference>
<dbReference type="EMBL" id="JAGSOG010000188">
    <property type="protein sequence ID" value="MBR7837208.1"/>
    <property type="molecule type" value="Genomic_DNA"/>
</dbReference>
<name>A0A941IUB2_9ACTN</name>
<gene>
    <name evidence="2" type="ORF">KDL01_28280</name>
</gene>
<evidence type="ECO:0000256" key="1">
    <source>
        <dbReference type="SAM" id="MobiDB-lite"/>
    </source>
</evidence>
<dbReference type="Proteomes" id="UP000675781">
    <property type="component" value="Unassembled WGS sequence"/>
</dbReference>
<protein>
    <submittedName>
        <fullName evidence="2">Uncharacterized protein</fullName>
    </submittedName>
</protein>
<feature type="region of interest" description="Disordered" evidence="1">
    <location>
        <begin position="1"/>
        <end position="32"/>
    </location>
</feature>
<evidence type="ECO:0000313" key="3">
    <source>
        <dbReference type="Proteomes" id="UP000675781"/>
    </source>
</evidence>
<dbReference type="AlphaFoldDB" id="A0A941IUB2"/>
<organism evidence="2 3">
    <name type="scientific">Actinospica durhamensis</name>
    <dbReference type="NCBI Taxonomy" id="1508375"/>
    <lineage>
        <taxon>Bacteria</taxon>
        <taxon>Bacillati</taxon>
        <taxon>Actinomycetota</taxon>
        <taxon>Actinomycetes</taxon>
        <taxon>Catenulisporales</taxon>
        <taxon>Actinospicaceae</taxon>
        <taxon>Actinospica</taxon>
    </lineage>
</organism>
<sequence>PPAVHRPRDPHPQPRMEIRASTDEEIRQGEEQRHAEIEEYRREHFPTAYERNQDEMAYLGHAVDPSGMGIVKAPVTLIYMAAGDDLKTASQKAANVDHAVGLLTLAAEGKANSVTDTKWGSDVPDQADPHGSLTYRFDERGAYLQQRADNRAAGRPKVESTRSFDVKATLDRTRPVTDPHTQAAVQAGIAEYNRTGSSSLAGSVVHEESGFAGSQQGVDDITGPTLLELKTAWGTSVDLSLFNLKMRGADRQTLEAQVLLQQAAQRAGRPQLVKIRIQRHLFIDPRTSQAVQVSK</sequence>
<keyword evidence="3" id="KW-1185">Reference proteome</keyword>